<keyword evidence="3" id="KW-1185">Reference proteome</keyword>
<evidence type="ECO:0000313" key="3">
    <source>
        <dbReference type="Proteomes" id="UP000601435"/>
    </source>
</evidence>
<proteinExistence type="predicted"/>
<feature type="transmembrane region" description="Helical" evidence="1">
    <location>
        <begin position="446"/>
        <end position="465"/>
    </location>
</feature>
<comment type="caution">
    <text evidence="2">The sequence shown here is derived from an EMBL/GenBank/DDBJ whole genome shotgun (WGS) entry which is preliminary data.</text>
</comment>
<evidence type="ECO:0000313" key="2">
    <source>
        <dbReference type="EMBL" id="CAE7772232.1"/>
    </source>
</evidence>
<sequence>MGYMFEINMTTRDWTDFVEAGAAIKDLDCENLLVQAPGPVWFDIVAATLKKSGWRSSDKRAAELELQQALEWGKREESAFEFAACNIVQKADGTMFMDQKIYTEVSAIRGALGTLAWRANQVSPQFLEDVGLMHFEVPLPVPVASVDLILRIKKVIQEAKRMADQTLVSILLTRAAIVTWADAAQNKGVNKGSTIGMLTCIAPIRILEDDRVPMNIVAWRIQSEGTKGVWLEIHGHPPVRGRQDEMVKNTSALYGLRSSRSGYELTIAVKQAVASGKKTPWIQMQYYRDWVSREQSRPGAARKEGCVRAPPFVVALVRHLRRAETGLSPKSIYASSEILQDELAIDENCCLMQVVPSITWGCGFSVIHVLQGAPASLSLFALNSGLLYVYQALQCPMEALQGRRSLLHNVAAGGLIGAWGVQQGLLGVPFASPAFFFRYPQVTPTMAAFMVYGAGAGVMASMLGGKAL</sequence>
<feature type="transmembrane region" description="Helical" evidence="1">
    <location>
        <begin position="405"/>
        <end position="426"/>
    </location>
</feature>
<name>A0A812YEJ9_9DINO</name>
<accession>A0A812YEJ9</accession>
<dbReference type="OrthoDB" id="424667at2759"/>
<dbReference type="Proteomes" id="UP000601435">
    <property type="component" value="Unassembled WGS sequence"/>
</dbReference>
<gene>
    <name evidence="2" type="ORF">SNEC2469_LOCUS22570</name>
</gene>
<keyword evidence="1" id="KW-0812">Transmembrane</keyword>
<feature type="transmembrane region" description="Helical" evidence="1">
    <location>
        <begin position="375"/>
        <end position="393"/>
    </location>
</feature>
<evidence type="ECO:0000256" key="1">
    <source>
        <dbReference type="SAM" id="Phobius"/>
    </source>
</evidence>
<keyword evidence="1" id="KW-0472">Membrane</keyword>
<protein>
    <submittedName>
        <fullName evidence="2">Uncharacterized protein</fullName>
    </submittedName>
</protein>
<keyword evidence="1" id="KW-1133">Transmembrane helix</keyword>
<dbReference type="AlphaFoldDB" id="A0A812YEJ9"/>
<dbReference type="EMBL" id="CAJNJA010041141">
    <property type="protein sequence ID" value="CAE7772232.1"/>
    <property type="molecule type" value="Genomic_DNA"/>
</dbReference>
<reference evidence="2" key="1">
    <citation type="submission" date="2021-02" db="EMBL/GenBank/DDBJ databases">
        <authorList>
            <person name="Dougan E. K."/>
            <person name="Rhodes N."/>
            <person name="Thang M."/>
            <person name="Chan C."/>
        </authorList>
    </citation>
    <scope>NUCLEOTIDE SEQUENCE</scope>
</reference>
<organism evidence="2 3">
    <name type="scientific">Symbiodinium necroappetens</name>
    <dbReference type="NCBI Taxonomy" id="1628268"/>
    <lineage>
        <taxon>Eukaryota</taxon>
        <taxon>Sar</taxon>
        <taxon>Alveolata</taxon>
        <taxon>Dinophyceae</taxon>
        <taxon>Suessiales</taxon>
        <taxon>Symbiodiniaceae</taxon>
        <taxon>Symbiodinium</taxon>
    </lineage>
</organism>